<proteinExistence type="predicted"/>
<dbReference type="Proteomes" id="UP001156666">
    <property type="component" value="Unassembled WGS sequence"/>
</dbReference>
<accession>A0AA37SNT2</accession>
<organism evidence="1 2">
    <name type="scientific">Portibacter lacus</name>
    <dbReference type="NCBI Taxonomy" id="1099794"/>
    <lineage>
        <taxon>Bacteria</taxon>
        <taxon>Pseudomonadati</taxon>
        <taxon>Bacteroidota</taxon>
        <taxon>Saprospiria</taxon>
        <taxon>Saprospirales</taxon>
        <taxon>Haliscomenobacteraceae</taxon>
        <taxon>Portibacter</taxon>
    </lineage>
</organism>
<keyword evidence="2" id="KW-1185">Reference proteome</keyword>
<sequence length="358" mass="42170">MTINMYQRVNLGFKWDKLLTIKCLNNFYHDGTGRDFEFIPTNKTQILMKNYNLFFKPETNGFSLFCNTEKFQKIQKIKERLDQKLIFLIRNKNNYLLNYTDLSFADNNKMYYFTNLSTSKNGSKVLIHDKEYVNEDHALRIYNKYQSIKLDKFIKSTKLVDVRQNDLKKDLWTQEVEDTTLIKLKNLSEGKYSLIDGKSSMSFYVIDYIKEPMWGIMDLFLGDLPKENKFFSNGKIDHKEYVINLNARKTFWKYIILSENKNVDLKLEEVKVSYNGTAIGFTKPKKVTLSTGDQAFAIESKDPIELKEVVNVSDKLEMKIKNNSKWLSKSVKIPKPKIKSVKPDRESNKIYSTTYIYL</sequence>
<gene>
    <name evidence="1" type="ORF">GCM10007940_13170</name>
</gene>
<name>A0AA37SNT2_9BACT</name>
<dbReference type="EMBL" id="BSOH01000007">
    <property type="protein sequence ID" value="GLR16702.1"/>
    <property type="molecule type" value="Genomic_DNA"/>
</dbReference>
<reference evidence="1" key="2">
    <citation type="submission" date="2023-01" db="EMBL/GenBank/DDBJ databases">
        <title>Draft genome sequence of Portibacter lacus strain NBRC 108769.</title>
        <authorList>
            <person name="Sun Q."/>
            <person name="Mori K."/>
        </authorList>
    </citation>
    <scope>NUCLEOTIDE SEQUENCE</scope>
    <source>
        <strain evidence="1">NBRC 108769</strain>
    </source>
</reference>
<evidence type="ECO:0000313" key="2">
    <source>
        <dbReference type="Proteomes" id="UP001156666"/>
    </source>
</evidence>
<protein>
    <submittedName>
        <fullName evidence="1">Uncharacterized protein</fullName>
    </submittedName>
</protein>
<reference evidence="1" key="1">
    <citation type="journal article" date="2014" name="Int. J. Syst. Evol. Microbiol.">
        <title>Complete genome sequence of Corynebacterium casei LMG S-19264T (=DSM 44701T), isolated from a smear-ripened cheese.</title>
        <authorList>
            <consortium name="US DOE Joint Genome Institute (JGI-PGF)"/>
            <person name="Walter F."/>
            <person name="Albersmeier A."/>
            <person name="Kalinowski J."/>
            <person name="Ruckert C."/>
        </authorList>
    </citation>
    <scope>NUCLEOTIDE SEQUENCE</scope>
    <source>
        <strain evidence="1">NBRC 108769</strain>
    </source>
</reference>
<comment type="caution">
    <text evidence="1">The sequence shown here is derived from an EMBL/GenBank/DDBJ whole genome shotgun (WGS) entry which is preliminary data.</text>
</comment>
<dbReference type="AlphaFoldDB" id="A0AA37SNT2"/>
<evidence type="ECO:0000313" key="1">
    <source>
        <dbReference type="EMBL" id="GLR16702.1"/>
    </source>
</evidence>